<evidence type="ECO:0000256" key="1">
    <source>
        <dbReference type="SAM" id="MobiDB-lite"/>
    </source>
</evidence>
<keyword evidence="3" id="KW-1185">Reference proteome</keyword>
<reference evidence="2 3" key="2">
    <citation type="journal article" date="2007" name="PLoS Biol.">
        <title>Principles of genome evolution in the Drosophila melanogaster species group.</title>
        <authorList>
            <person name="Ranz J.M."/>
            <person name="Maurin D."/>
            <person name="Chan Y.S."/>
            <person name="von Grotthuss M."/>
            <person name="Hillier L.W."/>
            <person name="Roote J."/>
            <person name="Ashburner M."/>
            <person name="Bergman C.M."/>
        </authorList>
    </citation>
    <scope>NUCLEOTIDE SEQUENCE [LARGE SCALE GENOMIC DNA]</scope>
    <source>
        <strain evidence="3">Tai18E2 / Tucson 14021-0261.01</strain>
    </source>
</reference>
<protein>
    <submittedName>
        <fullName evidence="2">Uncharacterized protein</fullName>
    </submittedName>
</protein>
<feature type="region of interest" description="Disordered" evidence="1">
    <location>
        <begin position="77"/>
        <end position="102"/>
    </location>
</feature>
<dbReference type="AlphaFoldDB" id="A0A0R1E6R6"/>
<accession>A0A0R1E6R6</accession>
<name>A0A0R1E6R6_DROYA</name>
<evidence type="ECO:0000313" key="3">
    <source>
        <dbReference type="Proteomes" id="UP000002282"/>
    </source>
</evidence>
<gene>
    <name evidence="2" type="primary">Dyak\GE28911</name>
    <name evidence="2" type="synonym">GE28911</name>
    <name evidence="2" type="ORF">Dyak_GE28911</name>
</gene>
<sequence length="102" mass="11196">MCELRAQILRAAHPPVPQVASWAGMAWSRCLIGISTRHPSRQLFCGGPATSGLFWLSPRDIWDTLVDHCLQANGWKGRVAPSRETGGSDHTTDANNPKPYSK</sequence>
<dbReference type="EMBL" id="CM000160">
    <property type="protein sequence ID" value="KRK03047.1"/>
    <property type="molecule type" value="Genomic_DNA"/>
</dbReference>
<evidence type="ECO:0000313" key="2">
    <source>
        <dbReference type="EMBL" id="KRK03047.1"/>
    </source>
</evidence>
<organism evidence="2 3">
    <name type="scientific">Drosophila yakuba</name>
    <name type="common">Fruit fly</name>
    <dbReference type="NCBI Taxonomy" id="7245"/>
    <lineage>
        <taxon>Eukaryota</taxon>
        <taxon>Metazoa</taxon>
        <taxon>Ecdysozoa</taxon>
        <taxon>Arthropoda</taxon>
        <taxon>Hexapoda</taxon>
        <taxon>Insecta</taxon>
        <taxon>Pterygota</taxon>
        <taxon>Neoptera</taxon>
        <taxon>Endopterygota</taxon>
        <taxon>Diptera</taxon>
        <taxon>Brachycera</taxon>
        <taxon>Muscomorpha</taxon>
        <taxon>Ephydroidea</taxon>
        <taxon>Drosophilidae</taxon>
        <taxon>Drosophila</taxon>
        <taxon>Sophophora</taxon>
    </lineage>
</organism>
<dbReference type="KEGG" id="dya:Dyak_GE28911"/>
<proteinExistence type="predicted"/>
<dbReference type="Proteomes" id="UP000002282">
    <property type="component" value="Chromosome 3R"/>
</dbReference>
<reference evidence="2 3" key="1">
    <citation type="journal article" date="2007" name="Nature">
        <title>Evolution of genes and genomes on the Drosophila phylogeny.</title>
        <authorList>
            <consortium name="Drosophila 12 Genomes Consortium"/>
            <person name="Clark A.G."/>
            <person name="Eisen M.B."/>
            <person name="Smith D.R."/>
            <person name="Bergman C.M."/>
            <person name="Oliver B."/>
            <person name="Markow T.A."/>
            <person name="Kaufman T.C."/>
            <person name="Kellis M."/>
            <person name="Gelbart W."/>
            <person name="Iyer V.N."/>
            <person name="Pollard D.A."/>
            <person name="Sackton T.B."/>
            <person name="Larracuente A.M."/>
            <person name="Singh N.D."/>
            <person name="Abad J.P."/>
            <person name="Abt D.N."/>
            <person name="Adryan B."/>
            <person name="Aguade M."/>
            <person name="Akashi H."/>
            <person name="Anderson W.W."/>
            <person name="Aquadro C.F."/>
            <person name="Ardell D.H."/>
            <person name="Arguello R."/>
            <person name="Artieri C.G."/>
            <person name="Barbash D.A."/>
            <person name="Barker D."/>
            <person name="Barsanti P."/>
            <person name="Batterham P."/>
            <person name="Batzoglou S."/>
            <person name="Begun D."/>
            <person name="Bhutkar A."/>
            <person name="Blanco E."/>
            <person name="Bosak S.A."/>
            <person name="Bradley R.K."/>
            <person name="Brand A.D."/>
            <person name="Brent M.R."/>
            <person name="Brooks A.N."/>
            <person name="Brown R.H."/>
            <person name="Butlin R.K."/>
            <person name="Caggese C."/>
            <person name="Calvi B.R."/>
            <person name="Bernardo de Carvalho A."/>
            <person name="Caspi A."/>
            <person name="Castrezana S."/>
            <person name="Celniker S.E."/>
            <person name="Chang J.L."/>
            <person name="Chapple C."/>
            <person name="Chatterji S."/>
            <person name="Chinwalla A."/>
            <person name="Civetta A."/>
            <person name="Clifton S.W."/>
            <person name="Comeron J.M."/>
            <person name="Costello J.C."/>
            <person name="Coyne J.A."/>
            <person name="Daub J."/>
            <person name="David R.G."/>
            <person name="Delcher A.L."/>
            <person name="Delehaunty K."/>
            <person name="Do C.B."/>
            <person name="Ebling H."/>
            <person name="Edwards K."/>
            <person name="Eickbush T."/>
            <person name="Evans J.D."/>
            <person name="Filipski A."/>
            <person name="Findeiss S."/>
            <person name="Freyhult E."/>
            <person name="Fulton L."/>
            <person name="Fulton R."/>
            <person name="Garcia A.C."/>
            <person name="Gardiner A."/>
            <person name="Garfield D.A."/>
            <person name="Garvin B.E."/>
            <person name="Gibson G."/>
            <person name="Gilbert D."/>
            <person name="Gnerre S."/>
            <person name="Godfrey J."/>
            <person name="Good R."/>
            <person name="Gotea V."/>
            <person name="Gravely B."/>
            <person name="Greenberg A.J."/>
            <person name="Griffiths-Jones S."/>
            <person name="Gross S."/>
            <person name="Guigo R."/>
            <person name="Gustafson E.A."/>
            <person name="Haerty W."/>
            <person name="Hahn M.W."/>
            <person name="Halligan D.L."/>
            <person name="Halpern A.L."/>
            <person name="Halter G.M."/>
            <person name="Han M.V."/>
            <person name="Heger A."/>
            <person name="Hillier L."/>
            <person name="Hinrichs A.S."/>
            <person name="Holmes I."/>
            <person name="Hoskins R.A."/>
            <person name="Hubisz M.J."/>
            <person name="Hultmark D."/>
            <person name="Huntley M.A."/>
            <person name="Jaffe D.B."/>
            <person name="Jagadeeshan S."/>
            <person name="Jeck W.R."/>
            <person name="Johnson J."/>
            <person name="Jones C.D."/>
            <person name="Jordan W.C."/>
            <person name="Karpen G.H."/>
            <person name="Kataoka E."/>
            <person name="Keightley P.D."/>
            <person name="Kheradpour P."/>
            <person name="Kirkness E.F."/>
            <person name="Koerich L.B."/>
            <person name="Kristiansen K."/>
            <person name="Kudrna D."/>
            <person name="Kulathinal R.J."/>
            <person name="Kumar S."/>
            <person name="Kwok R."/>
            <person name="Lander E."/>
            <person name="Langley C.H."/>
            <person name="Lapoint R."/>
            <person name="Lazzaro B.P."/>
            <person name="Lee S.J."/>
            <person name="Levesque L."/>
            <person name="Li R."/>
            <person name="Lin C.F."/>
            <person name="Lin M.F."/>
            <person name="Lindblad-Toh K."/>
            <person name="Llopart A."/>
            <person name="Long M."/>
            <person name="Low L."/>
            <person name="Lozovsky E."/>
            <person name="Lu J."/>
            <person name="Luo M."/>
            <person name="Machado C.A."/>
            <person name="Makalowski W."/>
            <person name="Marzo M."/>
            <person name="Matsuda M."/>
            <person name="Matzkin L."/>
            <person name="McAllister B."/>
            <person name="McBride C.S."/>
            <person name="McKernan B."/>
            <person name="McKernan K."/>
            <person name="Mendez-Lago M."/>
            <person name="Minx P."/>
            <person name="Mollenhauer M.U."/>
            <person name="Montooth K."/>
            <person name="Mount S.M."/>
            <person name="Mu X."/>
            <person name="Myers E."/>
            <person name="Negre B."/>
            <person name="Newfeld S."/>
            <person name="Nielsen R."/>
            <person name="Noor M.A."/>
            <person name="O'Grady P."/>
            <person name="Pachter L."/>
            <person name="Papaceit M."/>
            <person name="Parisi M.J."/>
            <person name="Parisi M."/>
            <person name="Parts L."/>
            <person name="Pedersen J.S."/>
            <person name="Pesole G."/>
            <person name="Phillippy A.M."/>
            <person name="Ponting C.P."/>
            <person name="Pop M."/>
            <person name="Porcelli D."/>
            <person name="Powell J.R."/>
            <person name="Prohaska S."/>
            <person name="Pruitt K."/>
            <person name="Puig M."/>
            <person name="Quesneville H."/>
            <person name="Ram K.R."/>
            <person name="Rand D."/>
            <person name="Rasmussen M.D."/>
            <person name="Reed L.K."/>
            <person name="Reenan R."/>
            <person name="Reily A."/>
            <person name="Remington K.A."/>
            <person name="Rieger T.T."/>
            <person name="Ritchie M.G."/>
            <person name="Robin C."/>
            <person name="Rogers Y.H."/>
            <person name="Rohde C."/>
            <person name="Rozas J."/>
            <person name="Rubenfield M.J."/>
            <person name="Ruiz A."/>
            <person name="Russo S."/>
            <person name="Salzberg S.L."/>
            <person name="Sanchez-Gracia A."/>
            <person name="Saranga D.J."/>
            <person name="Sato H."/>
            <person name="Schaeffer S.W."/>
            <person name="Schatz M.C."/>
            <person name="Schlenke T."/>
            <person name="Schwartz R."/>
            <person name="Segarra C."/>
            <person name="Singh R.S."/>
            <person name="Sirot L."/>
            <person name="Sirota M."/>
            <person name="Sisneros N.B."/>
            <person name="Smith C.D."/>
            <person name="Smith T.F."/>
            <person name="Spieth J."/>
            <person name="Stage D.E."/>
            <person name="Stark A."/>
            <person name="Stephan W."/>
            <person name="Strausberg R.L."/>
            <person name="Strempel S."/>
            <person name="Sturgill D."/>
            <person name="Sutton G."/>
            <person name="Sutton G.G."/>
            <person name="Tao W."/>
            <person name="Teichmann S."/>
            <person name="Tobari Y.N."/>
            <person name="Tomimura Y."/>
            <person name="Tsolas J.M."/>
            <person name="Valente V.L."/>
            <person name="Venter E."/>
            <person name="Venter J.C."/>
            <person name="Vicario S."/>
            <person name="Vieira F.G."/>
            <person name="Vilella A.J."/>
            <person name="Villasante A."/>
            <person name="Walenz B."/>
            <person name="Wang J."/>
            <person name="Wasserman M."/>
            <person name="Watts T."/>
            <person name="Wilson D."/>
            <person name="Wilson R.K."/>
            <person name="Wing R.A."/>
            <person name="Wolfner M.F."/>
            <person name="Wong A."/>
            <person name="Wong G.K."/>
            <person name="Wu C.I."/>
            <person name="Wu G."/>
            <person name="Yamamoto D."/>
            <person name="Yang H.P."/>
            <person name="Yang S.P."/>
            <person name="Yorke J.A."/>
            <person name="Yoshida K."/>
            <person name="Zdobnov E."/>
            <person name="Zhang P."/>
            <person name="Zhang Y."/>
            <person name="Zimin A.V."/>
            <person name="Baldwin J."/>
            <person name="Abdouelleil A."/>
            <person name="Abdulkadir J."/>
            <person name="Abebe A."/>
            <person name="Abera B."/>
            <person name="Abreu J."/>
            <person name="Acer S.C."/>
            <person name="Aftuck L."/>
            <person name="Alexander A."/>
            <person name="An P."/>
            <person name="Anderson E."/>
            <person name="Anderson S."/>
            <person name="Arachi H."/>
            <person name="Azer M."/>
            <person name="Bachantsang P."/>
            <person name="Barry A."/>
            <person name="Bayul T."/>
            <person name="Berlin A."/>
            <person name="Bessette D."/>
            <person name="Bloom T."/>
            <person name="Blye J."/>
            <person name="Boguslavskiy L."/>
            <person name="Bonnet C."/>
            <person name="Boukhgalter B."/>
            <person name="Bourzgui I."/>
            <person name="Brown A."/>
            <person name="Cahill P."/>
            <person name="Channer S."/>
            <person name="Cheshatsang Y."/>
            <person name="Chuda L."/>
            <person name="Citroen M."/>
            <person name="Collymore A."/>
            <person name="Cooke P."/>
            <person name="Costello M."/>
            <person name="D'Aco K."/>
            <person name="Daza R."/>
            <person name="De Haan G."/>
            <person name="DeGray S."/>
            <person name="DeMaso C."/>
            <person name="Dhargay N."/>
            <person name="Dooley K."/>
            <person name="Dooley E."/>
            <person name="Doricent M."/>
            <person name="Dorje P."/>
            <person name="Dorjee K."/>
            <person name="Dupes A."/>
            <person name="Elong R."/>
            <person name="Falk J."/>
            <person name="Farina A."/>
            <person name="Faro S."/>
            <person name="Ferguson D."/>
            <person name="Fisher S."/>
            <person name="Foley C.D."/>
            <person name="Franke A."/>
            <person name="Friedrich D."/>
            <person name="Gadbois L."/>
            <person name="Gearin G."/>
            <person name="Gearin C.R."/>
            <person name="Giannoukos G."/>
            <person name="Goode T."/>
            <person name="Graham J."/>
            <person name="Grandbois E."/>
            <person name="Grewal S."/>
            <person name="Gyaltsen K."/>
            <person name="Hafez N."/>
            <person name="Hagos B."/>
            <person name="Hall J."/>
            <person name="Henson C."/>
            <person name="Hollinger A."/>
            <person name="Honan T."/>
            <person name="Huard M.D."/>
            <person name="Hughes L."/>
            <person name="Hurhula B."/>
            <person name="Husby M.E."/>
            <person name="Kamat A."/>
            <person name="Kanga B."/>
            <person name="Kashin S."/>
            <person name="Khazanovich D."/>
            <person name="Kisner P."/>
            <person name="Lance K."/>
            <person name="Lara M."/>
            <person name="Lee W."/>
            <person name="Lennon N."/>
            <person name="Letendre F."/>
            <person name="LeVine R."/>
            <person name="Lipovsky A."/>
            <person name="Liu X."/>
            <person name="Liu J."/>
            <person name="Liu S."/>
            <person name="Lokyitsang T."/>
            <person name="Lokyitsang Y."/>
            <person name="Lubonja R."/>
            <person name="Lui A."/>
            <person name="MacDonald P."/>
            <person name="Magnisalis V."/>
            <person name="Maru K."/>
            <person name="Matthews C."/>
            <person name="McCusker W."/>
            <person name="McDonough S."/>
            <person name="Mehta T."/>
            <person name="Meldrim J."/>
            <person name="Meneus L."/>
            <person name="Mihai O."/>
            <person name="Mihalev A."/>
            <person name="Mihova T."/>
            <person name="Mittelman R."/>
            <person name="Mlenga V."/>
            <person name="Montmayeur A."/>
            <person name="Mulrain L."/>
            <person name="Navidi A."/>
            <person name="Naylor J."/>
            <person name="Negash T."/>
            <person name="Nguyen T."/>
            <person name="Nguyen N."/>
            <person name="Nicol R."/>
            <person name="Norbu C."/>
            <person name="Norbu N."/>
            <person name="Novod N."/>
            <person name="O'Neill B."/>
            <person name="Osman S."/>
            <person name="Markiewicz E."/>
            <person name="Oyono O.L."/>
            <person name="Patti C."/>
            <person name="Phunkhang P."/>
            <person name="Pierre F."/>
            <person name="Priest M."/>
            <person name="Raghuraman S."/>
            <person name="Rege F."/>
            <person name="Reyes R."/>
            <person name="Rise C."/>
            <person name="Rogov P."/>
            <person name="Ross K."/>
            <person name="Ryan E."/>
            <person name="Settipalli S."/>
            <person name="Shea T."/>
            <person name="Sherpa N."/>
            <person name="Shi L."/>
            <person name="Shih D."/>
            <person name="Sparrow T."/>
            <person name="Spaulding J."/>
            <person name="Stalker J."/>
            <person name="Stange-Thomann N."/>
            <person name="Stavropoulos S."/>
            <person name="Stone C."/>
            <person name="Strader C."/>
            <person name="Tesfaye S."/>
            <person name="Thomson T."/>
            <person name="Thoulutsang Y."/>
            <person name="Thoulutsang D."/>
            <person name="Topham K."/>
            <person name="Topping I."/>
            <person name="Tsamla T."/>
            <person name="Vassiliev H."/>
            <person name="Vo A."/>
            <person name="Wangchuk T."/>
            <person name="Wangdi T."/>
            <person name="Weiand M."/>
            <person name="Wilkinson J."/>
            <person name="Wilson A."/>
            <person name="Yadav S."/>
            <person name="Young G."/>
            <person name="Yu Q."/>
            <person name="Zembek L."/>
            <person name="Zhong D."/>
            <person name="Zimmer A."/>
            <person name="Zwirko Z."/>
            <person name="Jaffe D.B."/>
            <person name="Alvarez P."/>
            <person name="Brockman W."/>
            <person name="Butler J."/>
            <person name="Chin C."/>
            <person name="Gnerre S."/>
            <person name="Grabherr M."/>
            <person name="Kleber M."/>
            <person name="Mauceli E."/>
            <person name="MacCallum I."/>
        </authorList>
    </citation>
    <scope>NUCLEOTIDE SEQUENCE [LARGE SCALE GENOMIC DNA]</scope>
    <source>
        <strain evidence="3">Tai18E2 / Tucson 14021-0261.01</strain>
    </source>
</reference>